<dbReference type="OrthoDB" id="414698at2759"/>
<comment type="similarity">
    <text evidence="7">Belongs to the dihydrofolate reductase family.</text>
</comment>
<dbReference type="GO" id="GO:0046655">
    <property type="term" value="P:folic acid metabolic process"/>
    <property type="evidence" value="ECO:0007669"/>
    <property type="project" value="TreeGrafter"/>
</dbReference>
<protein>
    <recommendedName>
        <fullName evidence="3">Dihydrofolate reductase</fullName>
        <ecNumber evidence="2">1.5.1.3</ecNumber>
    </recommendedName>
</protein>
<reference evidence="9" key="1">
    <citation type="submission" date="2020-12" db="EMBL/GenBank/DDBJ databases">
        <title>Metabolic potential, ecology and presence of endohyphal bacteria is reflected in genomic diversity of Mucoromycotina.</title>
        <authorList>
            <person name="Muszewska A."/>
            <person name="Okrasinska A."/>
            <person name="Steczkiewicz K."/>
            <person name="Drgas O."/>
            <person name="Orlowska M."/>
            <person name="Perlinska-Lenart U."/>
            <person name="Aleksandrzak-Piekarczyk T."/>
            <person name="Szatraj K."/>
            <person name="Zielenkiewicz U."/>
            <person name="Pilsyk S."/>
            <person name="Malc E."/>
            <person name="Mieczkowski P."/>
            <person name="Kruszewska J.S."/>
            <person name="Biernat P."/>
            <person name="Pawlowska J."/>
        </authorList>
    </citation>
    <scope>NUCLEOTIDE SEQUENCE</scope>
    <source>
        <strain evidence="9">CBS 226.32</strain>
    </source>
</reference>
<proteinExistence type="inferred from homology"/>
<evidence type="ECO:0000256" key="6">
    <source>
        <dbReference type="ARBA" id="ARBA00023002"/>
    </source>
</evidence>
<accession>A0A8H7RI30</accession>
<dbReference type="PROSITE" id="PS51330">
    <property type="entry name" value="DHFR_2"/>
    <property type="match status" value="1"/>
</dbReference>
<keyword evidence="6" id="KW-0560">Oxidoreductase</keyword>
<dbReference type="Proteomes" id="UP000650833">
    <property type="component" value="Unassembled WGS sequence"/>
</dbReference>
<dbReference type="PROSITE" id="PS00075">
    <property type="entry name" value="DHFR_1"/>
    <property type="match status" value="1"/>
</dbReference>
<gene>
    <name evidence="9" type="ORF">INT46_001628</name>
</gene>
<dbReference type="InterPro" id="IPR012259">
    <property type="entry name" value="DHFR"/>
</dbReference>
<dbReference type="AlphaFoldDB" id="A0A8H7RI30"/>
<comment type="pathway">
    <text evidence="1">Cofactor biosynthesis; tetrahydrofolate biosynthesis; 5,6,7,8-tetrahydrofolate from 7,8-dihydrofolate: step 1/1.</text>
</comment>
<organism evidence="9 10">
    <name type="scientific">Mucor plumbeus</name>
    <dbReference type="NCBI Taxonomy" id="97098"/>
    <lineage>
        <taxon>Eukaryota</taxon>
        <taxon>Fungi</taxon>
        <taxon>Fungi incertae sedis</taxon>
        <taxon>Mucoromycota</taxon>
        <taxon>Mucoromycotina</taxon>
        <taxon>Mucoromycetes</taxon>
        <taxon>Mucorales</taxon>
        <taxon>Mucorineae</taxon>
        <taxon>Mucoraceae</taxon>
        <taxon>Mucor</taxon>
    </lineage>
</organism>
<evidence type="ECO:0000256" key="4">
    <source>
        <dbReference type="ARBA" id="ARBA00022563"/>
    </source>
</evidence>
<evidence type="ECO:0000313" key="10">
    <source>
        <dbReference type="Proteomes" id="UP000650833"/>
    </source>
</evidence>
<dbReference type="GO" id="GO:0004146">
    <property type="term" value="F:dihydrofolate reductase activity"/>
    <property type="evidence" value="ECO:0007669"/>
    <property type="project" value="UniProtKB-EC"/>
</dbReference>
<evidence type="ECO:0000313" key="9">
    <source>
        <dbReference type="EMBL" id="KAG2211397.1"/>
    </source>
</evidence>
<dbReference type="GO" id="GO:0046654">
    <property type="term" value="P:tetrahydrofolate biosynthetic process"/>
    <property type="evidence" value="ECO:0007669"/>
    <property type="project" value="UniProtKB-UniPathway"/>
</dbReference>
<dbReference type="GO" id="GO:0046452">
    <property type="term" value="P:dihydrofolate metabolic process"/>
    <property type="evidence" value="ECO:0007669"/>
    <property type="project" value="TreeGrafter"/>
</dbReference>
<evidence type="ECO:0000256" key="5">
    <source>
        <dbReference type="ARBA" id="ARBA00022857"/>
    </source>
</evidence>
<evidence type="ECO:0000256" key="3">
    <source>
        <dbReference type="ARBA" id="ARBA00018886"/>
    </source>
</evidence>
<dbReference type="EC" id="1.5.1.3" evidence="2"/>
<dbReference type="PANTHER" id="PTHR48069:SF3">
    <property type="entry name" value="DIHYDROFOLATE REDUCTASE"/>
    <property type="match status" value="1"/>
</dbReference>
<dbReference type="CDD" id="cd00209">
    <property type="entry name" value="DHFR"/>
    <property type="match status" value="1"/>
</dbReference>
<dbReference type="GO" id="GO:0050661">
    <property type="term" value="F:NADP binding"/>
    <property type="evidence" value="ECO:0007669"/>
    <property type="project" value="InterPro"/>
</dbReference>
<dbReference type="PRINTS" id="PR00070">
    <property type="entry name" value="DHFR"/>
</dbReference>
<feature type="domain" description="DHFR" evidence="8">
    <location>
        <begin position="1"/>
        <end position="199"/>
    </location>
</feature>
<evidence type="ECO:0000256" key="7">
    <source>
        <dbReference type="RuleBase" id="RU004474"/>
    </source>
</evidence>
<name>A0A8H7RI30_9FUNG</name>
<evidence type="ECO:0000256" key="2">
    <source>
        <dbReference type="ARBA" id="ARBA00012856"/>
    </source>
</evidence>
<dbReference type="UniPathway" id="UPA00077">
    <property type="reaction ID" value="UER00158"/>
</dbReference>
<evidence type="ECO:0000259" key="8">
    <source>
        <dbReference type="PROSITE" id="PS51330"/>
    </source>
</evidence>
<dbReference type="SUPFAM" id="SSF53597">
    <property type="entry name" value="Dihydrofolate reductase-like"/>
    <property type="match status" value="1"/>
</dbReference>
<keyword evidence="10" id="KW-1185">Reference proteome</keyword>
<dbReference type="InterPro" id="IPR001796">
    <property type="entry name" value="DHFR_dom"/>
</dbReference>
<dbReference type="Pfam" id="PF00186">
    <property type="entry name" value="DHFR_1"/>
    <property type="match status" value="2"/>
</dbReference>
<dbReference type="Gene3D" id="3.40.430.10">
    <property type="entry name" value="Dihydrofolate Reductase, subunit A"/>
    <property type="match status" value="1"/>
</dbReference>
<keyword evidence="5" id="KW-0521">NADP</keyword>
<dbReference type="GO" id="GO:0006730">
    <property type="term" value="P:one-carbon metabolic process"/>
    <property type="evidence" value="ECO:0007669"/>
    <property type="project" value="UniProtKB-KW"/>
</dbReference>
<dbReference type="EMBL" id="JAEPRC010000067">
    <property type="protein sequence ID" value="KAG2211397.1"/>
    <property type="molecule type" value="Genomic_DNA"/>
</dbReference>
<evidence type="ECO:0000256" key="1">
    <source>
        <dbReference type="ARBA" id="ARBA00004903"/>
    </source>
</evidence>
<dbReference type="InterPro" id="IPR017925">
    <property type="entry name" value="DHFR_CS"/>
</dbReference>
<dbReference type="GO" id="GO:0005739">
    <property type="term" value="C:mitochondrion"/>
    <property type="evidence" value="ECO:0007669"/>
    <property type="project" value="TreeGrafter"/>
</dbReference>
<sequence length="200" mass="22761">MAAALAENGGIGHENGLPWSIPGDWKFFENITSKPYNGSFGKSHIPDDTTVWSNVVIMGRNSYESRPMLGVPLFHRYNVIVSRNANYEINPSPIAELVPSLDQALDLANRIVKENGRIFILGGEQIYRQSILLPECTHVLLTNIHSSKHVPCDTFIPEINPNVFRSATHEELEEFLQECVPKGRQMHEHFQYEFVLYVRK</sequence>
<keyword evidence="4" id="KW-0554">One-carbon metabolism</keyword>
<comment type="caution">
    <text evidence="9">The sequence shown here is derived from an EMBL/GenBank/DDBJ whole genome shotgun (WGS) entry which is preliminary data.</text>
</comment>
<dbReference type="PANTHER" id="PTHR48069">
    <property type="entry name" value="DIHYDROFOLATE REDUCTASE"/>
    <property type="match status" value="1"/>
</dbReference>
<dbReference type="InterPro" id="IPR024072">
    <property type="entry name" value="DHFR-like_dom_sf"/>
</dbReference>